<evidence type="ECO:0000256" key="2">
    <source>
        <dbReference type="ARBA" id="ARBA00022603"/>
    </source>
</evidence>
<dbReference type="GO" id="GO:0003676">
    <property type="term" value="F:nucleic acid binding"/>
    <property type="evidence" value="ECO:0007669"/>
    <property type="project" value="InterPro"/>
</dbReference>
<keyword evidence="7" id="KW-1185">Reference proteome</keyword>
<comment type="catalytic activity">
    <reaction evidence="5">
        <text>a 2'-deoxyadenosine in DNA + S-adenosyl-L-methionine = an N(6)-methyl-2'-deoxyadenosine in DNA + S-adenosyl-L-homocysteine + H(+)</text>
        <dbReference type="Rhea" id="RHEA:15197"/>
        <dbReference type="Rhea" id="RHEA-COMP:12418"/>
        <dbReference type="Rhea" id="RHEA-COMP:12419"/>
        <dbReference type="ChEBI" id="CHEBI:15378"/>
        <dbReference type="ChEBI" id="CHEBI:57856"/>
        <dbReference type="ChEBI" id="CHEBI:59789"/>
        <dbReference type="ChEBI" id="CHEBI:90615"/>
        <dbReference type="ChEBI" id="CHEBI:90616"/>
        <dbReference type="EC" id="2.1.1.72"/>
    </reaction>
</comment>
<dbReference type="SUPFAM" id="SSF53335">
    <property type="entry name" value="S-adenosyl-L-methionine-dependent methyltransferases"/>
    <property type="match status" value="1"/>
</dbReference>
<evidence type="ECO:0000256" key="1">
    <source>
        <dbReference type="ARBA" id="ARBA00011900"/>
    </source>
</evidence>
<evidence type="ECO:0000256" key="5">
    <source>
        <dbReference type="ARBA" id="ARBA00047942"/>
    </source>
</evidence>
<dbReference type="EMBL" id="CP012542">
    <property type="protein sequence ID" value="QCD43998.1"/>
    <property type="molecule type" value="Genomic_DNA"/>
</dbReference>
<dbReference type="Proteomes" id="UP000503264">
    <property type="component" value="Chromosome"/>
</dbReference>
<proteinExistence type="predicted"/>
<sequence>MHVKMVENRAFLKEQILTYLGNKRSLLDLIGKGVKIAKDELKKDKLATCDLFSGSGVVARFLKQHSSFLVANDLELYSKIVNDCYLFNADDDFKMHLKSSFKPFVKRVNANLKAGFITELYAPDDDENIKFGERAFYTKNNALFIDTARDMIDTLPLEMRRFFLAPLLYEASNRANTSGVFKGFYKNKNGVGQFGGEGQNALGRIKGAISLKVPVFSNFNVPYEIYKMDANALASELSELDLIYLDPPYNQHPYGSNYFMLNLIAKNERPSEFSNVSGIQKDWNRSVYNNKSKAPESFFSLVLSLKAKFILISFNSEGFISRENFEKELAKMGQVIILEQKYNTFRGSRNLSARNLHVSEFLYVLRKQ</sequence>
<evidence type="ECO:0000313" key="7">
    <source>
        <dbReference type="Proteomes" id="UP000503264"/>
    </source>
</evidence>
<gene>
    <name evidence="6" type="ORF">CMUC_0179</name>
</gene>
<evidence type="ECO:0000256" key="3">
    <source>
        <dbReference type="ARBA" id="ARBA00022679"/>
    </source>
</evidence>
<evidence type="ECO:0000256" key="4">
    <source>
        <dbReference type="ARBA" id="ARBA00022691"/>
    </source>
</evidence>
<protein>
    <recommendedName>
        <fullName evidence="1">site-specific DNA-methyltransferase (adenine-specific)</fullName>
        <ecNumber evidence="1">2.1.1.72</ecNumber>
    </recommendedName>
</protein>
<reference evidence="6 7" key="1">
    <citation type="submission" date="2016-07" db="EMBL/GenBank/DDBJ databases">
        <title>Comparative genomics of the Campylobacter concisus group.</title>
        <authorList>
            <person name="Miller W.G."/>
            <person name="Yee E."/>
            <person name="Chapman M.H."/>
            <person name="Huynh S."/>
            <person name="Bono J.L."/>
            <person name="On S.L.W."/>
            <person name="StLeger J."/>
            <person name="Foster G."/>
            <person name="Parker C.T."/>
        </authorList>
    </citation>
    <scope>NUCLEOTIDE SEQUENCE [LARGE SCALE GENOMIC DNA]</scope>
    <source>
        <strain evidence="6 7">CCUG 21559</strain>
    </source>
</reference>
<dbReference type="PROSITE" id="PS00092">
    <property type="entry name" value="N6_MTASE"/>
    <property type="match status" value="1"/>
</dbReference>
<dbReference type="AlphaFoldDB" id="A0A6G5QEA5"/>
<dbReference type="GO" id="GO:0032259">
    <property type="term" value="P:methylation"/>
    <property type="evidence" value="ECO:0007669"/>
    <property type="project" value="UniProtKB-KW"/>
</dbReference>
<accession>A0A6G5QEA5</accession>
<dbReference type="EC" id="2.1.1.72" evidence="1"/>
<dbReference type="GO" id="GO:0009307">
    <property type="term" value="P:DNA restriction-modification system"/>
    <property type="evidence" value="ECO:0007669"/>
    <property type="project" value="InterPro"/>
</dbReference>
<dbReference type="InterPro" id="IPR012327">
    <property type="entry name" value="MeTrfase_D12"/>
</dbReference>
<dbReference type="REBASE" id="389298">
    <property type="entry name" value="M.Cmu21559ORF179P"/>
</dbReference>
<keyword evidence="2 6" id="KW-0489">Methyltransferase</keyword>
<organism evidence="6 7">
    <name type="scientific">Campylobacter mucosalis CCUG 21559</name>
    <dbReference type="NCBI Taxonomy" id="1032067"/>
    <lineage>
        <taxon>Bacteria</taxon>
        <taxon>Pseudomonadati</taxon>
        <taxon>Campylobacterota</taxon>
        <taxon>Epsilonproteobacteria</taxon>
        <taxon>Campylobacterales</taxon>
        <taxon>Campylobacteraceae</taxon>
        <taxon>Campylobacter</taxon>
    </lineage>
</organism>
<keyword evidence="3 6" id="KW-0808">Transferase</keyword>
<keyword evidence="4" id="KW-0949">S-adenosyl-L-methionine</keyword>
<evidence type="ECO:0000313" key="6">
    <source>
        <dbReference type="EMBL" id="QCD43998.1"/>
    </source>
</evidence>
<dbReference type="Pfam" id="PF02086">
    <property type="entry name" value="MethyltransfD12"/>
    <property type="match status" value="1"/>
</dbReference>
<dbReference type="PRINTS" id="PR00505">
    <property type="entry name" value="D12N6MTFRASE"/>
</dbReference>
<dbReference type="InterPro" id="IPR029063">
    <property type="entry name" value="SAM-dependent_MTases_sf"/>
</dbReference>
<dbReference type="GO" id="GO:0009007">
    <property type="term" value="F:site-specific DNA-methyltransferase (adenine-specific) activity"/>
    <property type="evidence" value="ECO:0007669"/>
    <property type="project" value="UniProtKB-EC"/>
</dbReference>
<name>A0A6G5QEA5_9BACT</name>
<dbReference type="InterPro" id="IPR002052">
    <property type="entry name" value="DNA_methylase_N6_adenine_CS"/>
</dbReference>